<dbReference type="EMBL" id="AGWL01000007">
    <property type="protein sequence ID" value="EKU94945.1"/>
    <property type="molecule type" value="Genomic_DNA"/>
</dbReference>
<organism evidence="3 4">
    <name type="scientific">Actinobaculum massiliense ACS-171-V-Col2</name>
    <dbReference type="NCBI Taxonomy" id="883066"/>
    <lineage>
        <taxon>Bacteria</taxon>
        <taxon>Bacillati</taxon>
        <taxon>Actinomycetota</taxon>
        <taxon>Actinomycetes</taxon>
        <taxon>Actinomycetales</taxon>
        <taxon>Actinomycetaceae</taxon>
        <taxon>Actinobaculum</taxon>
    </lineage>
</organism>
<evidence type="ECO:0000313" key="4">
    <source>
        <dbReference type="Proteomes" id="UP000009888"/>
    </source>
</evidence>
<dbReference type="AlphaFoldDB" id="K9F0F5"/>
<feature type="transmembrane region" description="Helical" evidence="2">
    <location>
        <begin position="41"/>
        <end position="66"/>
    </location>
</feature>
<reference evidence="3 4" key="1">
    <citation type="submission" date="2012-09" db="EMBL/GenBank/DDBJ databases">
        <title>The Genome Sequence of Actinobaculum massiliae ACS-171-V-COL2.</title>
        <authorList>
            <consortium name="The Broad Institute Genome Sequencing Platform"/>
            <person name="Earl A."/>
            <person name="Ward D."/>
            <person name="Feldgarden M."/>
            <person name="Gevers D."/>
            <person name="Saerens B."/>
            <person name="Vaneechoutte M."/>
            <person name="Walker B."/>
            <person name="Young S.K."/>
            <person name="Zeng Q."/>
            <person name="Gargeya S."/>
            <person name="Fitzgerald M."/>
            <person name="Haas B."/>
            <person name="Abouelleil A."/>
            <person name="Alvarado L."/>
            <person name="Arachchi H.M."/>
            <person name="Berlin A."/>
            <person name="Chapman S.B."/>
            <person name="Goldberg J."/>
            <person name="Griggs A."/>
            <person name="Gujja S."/>
            <person name="Hansen M."/>
            <person name="Howarth C."/>
            <person name="Imamovic A."/>
            <person name="Larimer J."/>
            <person name="McCowen C."/>
            <person name="Montmayeur A."/>
            <person name="Murphy C."/>
            <person name="Neiman D."/>
            <person name="Pearson M."/>
            <person name="Priest M."/>
            <person name="Roberts A."/>
            <person name="Saif S."/>
            <person name="Shea T."/>
            <person name="Sisk P."/>
            <person name="Sykes S."/>
            <person name="Wortman J."/>
            <person name="Nusbaum C."/>
            <person name="Birren B."/>
        </authorList>
    </citation>
    <scope>NUCLEOTIDE SEQUENCE [LARGE SCALE GENOMIC DNA]</scope>
    <source>
        <strain evidence="4">ACS-171-V-Col2</strain>
    </source>
</reference>
<sequence length="194" mass="20559">MKSRNNPARARSSSPARALHFPLYAHALPARRQGEAGNIMIFGLGTWLVAAAAIIGLVLVGILHIARQDLLAQADSIAVSAANLVPDAVYYGRGAQTRADSASPSVPEGGRITDAPWPARLAPTSQQVRQLAEQSLGASSGTSSSRTGRNRQVADPTGVETNGVVVTLEEERYLPWVGMTVELRVTARATLDLR</sequence>
<keyword evidence="4" id="KW-1185">Reference proteome</keyword>
<name>K9F0F5_9ACTO</name>
<keyword evidence="2" id="KW-0472">Membrane</keyword>
<dbReference type="PATRIC" id="fig|883066.3.peg.1464"/>
<comment type="caution">
    <text evidence="3">The sequence shown here is derived from an EMBL/GenBank/DDBJ whole genome shotgun (WGS) entry which is preliminary data.</text>
</comment>
<keyword evidence="2" id="KW-1133">Transmembrane helix</keyword>
<evidence type="ECO:0000313" key="3">
    <source>
        <dbReference type="EMBL" id="EKU94945.1"/>
    </source>
</evidence>
<feature type="region of interest" description="Disordered" evidence="1">
    <location>
        <begin position="96"/>
        <end position="118"/>
    </location>
</feature>
<dbReference type="STRING" id="202789.GCA_001457435_00710"/>
<feature type="region of interest" description="Disordered" evidence="1">
    <location>
        <begin position="132"/>
        <end position="158"/>
    </location>
</feature>
<keyword evidence="2" id="KW-0812">Transmembrane</keyword>
<dbReference type="RefSeq" id="WP_007001605.1">
    <property type="nucleotide sequence ID" value="NZ_JH992955.1"/>
</dbReference>
<proteinExistence type="predicted"/>
<evidence type="ECO:0000256" key="1">
    <source>
        <dbReference type="SAM" id="MobiDB-lite"/>
    </source>
</evidence>
<accession>K9F0F5</accession>
<dbReference type="Proteomes" id="UP000009888">
    <property type="component" value="Unassembled WGS sequence"/>
</dbReference>
<gene>
    <name evidence="3" type="ORF">HMPREF9233_01399</name>
</gene>
<protein>
    <submittedName>
        <fullName evidence="3">Uncharacterized protein</fullName>
    </submittedName>
</protein>
<evidence type="ECO:0000256" key="2">
    <source>
        <dbReference type="SAM" id="Phobius"/>
    </source>
</evidence>
<dbReference type="HOGENOM" id="CLU_1399879_0_0_11"/>